<dbReference type="GO" id="GO:0016787">
    <property type="term" value="F:hydrolase activity"/>
    <property type="evidence" value="ECO:0007669"/>
    <property type="project" value="UniProtKB-UniRule"/>
</dbReference>
<dbReference type="Gene3D" id="3.40.1090.10">
    <property type="entry name" value="Cytosolic phospholipase A2 catalytic domain"/>
    <property type="match status" value="1"/>
</dbReference>
<feature type="short sequence motif" description="GXSXG" evidence="2">
    <location>
        <begin position="111"/>
        <end position="115"/>
    </location>
</feature>
<keyword evidence="2" id="KW-0442">Lipid degradation</keyword>
<evidence type="ECO:0000256" key="1">
    <source>
        <dbReference type="ARBA" id="ARBA00023098"/>
    </source>
</evidence>
<keyword evidence="6" id="KW-1185">Reference proteome</keyword>
<dbReference type="STRING" id="1280950.HJO_15898"/>
<dbReference type="eggNOG" id="COG1752">
    <property type="taxonomic scope" value="Bacteria"/>
</dbReference>
<dbReference type="PROSITE" id="PS51635">
    <property type="entry name" value="PNPLA"/>
    <property type="match status" value="1"/>
</dbReference>
<sequence length="413" mass="43609">MAIIKSAILFVATLALGGCVTLVRGDAPVLDLSQHAYIAGFAPDVRMSGSDNTEFLARTATTLERLQARSGDDAIDILALSGGGAGGAFGAGAIVGLTQSGKRPEFEIVTGVSTGALIAPFAFLGPEWDDELTEAYTGGMSANIVGRPGLGTMFRVGVFDDTALRQLIDRFVTRELVDAVAREATEGRMLLVATTNLDSEETVIWDLGAIARRGGEPARQLFVNVLVASSSVPGVFPPVMFDVDAASGAYQEMHVDGGTTVPFFIAPHAAFVSDEKLDVLNDVNIYVIINGQLGTLPRATPVSTVPITMRGFSVVLMHMARIELALTASFASQHGMKLKFASIPVAMRYAGSLDFETASMRNLFNFAHACAANDLLWRDMKDALVPASGTDSSETDCGNRALPPEPASQMATE</sequence>
<feature type="short sequence motif" description="GXGXXG" evidence="2">
    <location>
        <begin position="82"/>
        <end position="87"/>
    </location>
</feature>
<gene>
    <name evidence="5" type="ORF">HJO_15898</name>
</gene>
<dbReference type="Proteomes" id="UP000025171">
    <property type="component" value="Unassembled WGS sequence"/>
</dbReference>
<feature type="active site" description="Proton acceptor" evidence="2">
    <location>
        <position position="256"/>
    </location>
</feature>
<feature type="active site" description="Nucleophile" evidence="2">
    <location>
        <position position="113"/>
    </location>
</feature>
<reference evidence="5 6" key="1">
    <citation type="journal article" date="2014" name="Antonie Van Leeuwenhoek">
        <title>Hyphomonas beringensis sp. nov. and Hyphomonas chukchiensis sp. nov., isolated from surface seawater of the Bering Sea and Chukchi Sea.</title>
        <authorList>
            <person name="Li C."/>
            <person name="Lai Q."/>
            <person name="Li G."/>
            <person name="Dong C."/>
            <person name="Wang J."/>
            <person name="Liao Y."/>
            <person name="Shao Z."/>
        </authorList>
    </citation>
    <scope>NUCLEOTIDE SEQUENCE [LARGE SCALE GENOMIC DNA]</scope>
    <source>
        <strain evidence="5 6">MHS-2</strain>
    </source>
</reference>
<feature type="region of interest" description="Disordered" evidence="3">
    <location>
        <begin position="387"/>
        <end position="413"/>
    </location>
</feature>
<name>A0A059FCK9_9PROT</name>
<evidence type="ECO:0000313" key="5">
    <source>
        <dbReference type="EMBL" id="KCZ88360.1"/>
    </source>
</evidence>
<protein>
    <submittedName>
        <fullName evidence="5">Patatin</fullName>
    </submittedName>
</protein>
<dbReference type="PATRIC" id="fig|1280950.3.peg.3194"/>
<dbReference type="Pfam" id="PF01734">
    <property type="entry name" value="Patatin"/>
    <property type="match status" value="1"/>
</dbReference>
<dbReference type="EMBL" id="ARYK01000010">
    <property type="protein sequence ID" value="KCZ88360.1"/>
    <property type="molecule type" value="Genomic_DNA"/>
</dbReference>
<accession>A0A059FCK9</accession>
<dbReference type="RefSeq" id="WP_051618710.1">
    <property type="nucleotide sequence ID" value="NZ_ARYK01000010.1"/>
</dbReference>
<dbReference type="AlphaFoldDB" id="A0A059FCK9"/>
<dbReference type="GO" id="GO:0016042">
    <property type="term" value="P:lipid catabolic process"/>
    <property type="evidence" value="ECO:0007669"/>
    <property type="project" value="UniProtKB-UniRule"/>
</dbReference>
<keyword evidence="1 2" id="KW-0443">Lipid metabolism</keyword>
<organism evidence="5 6">
    <name type="scientific">Hyphomonas johnsonii MHS-2</name>
    <dbReference type="NCBI Taxonomy" id="1280950"/>
    <lineage>
        <taxon>Bacteria</taxon>
        <taxon>Pseudomonadati</taxon>
        <taxon>Pseudomonadota</taxon>
        <taxon>Alphaproteobacteria</taxon>
        <taxon>Hyphomonadales</taxon>
        <taxon>Hyphomonadaceae</taxon>
        <taxon>Hyphomonas</taxon>
    </lineage>
</organism>
<feature type="domain" description="PNPLA" evidence="4">
    <location>
        <begin position="78"/>
        <end position="269"/>
    </location>
</feature>
<keyword evidence="2" id="KW-0378">Hydrolase</keyword>
<evidence type="ECO:0000256" key="2">
    <source>
        <dbReference type="PROSITE-ProRule" id="PRU01161"/>
    </source>
</evidence>
<dbReference type="OrthoDB" id="323481at2"/>
<comment type="caution">
    <text evidence="5">The sequence shown here is derived from an EMBL/GenBank/DDBJ whole genome shotgun (WGS) entry which is preliminary data.</text>
</comment>
<evidence type="ECO:0000259" key="4">
    <source>
        <dbReference type="PROSITE" id="PS51635"/>
    </source>
</evidence>
<evidence type="ECO:0000256" key="3">
    <source>
        <dbReference type="SAM" id="MobiDB-lite"/>
    </source>
</evidence>
<proteinExistence type="predicted"/>
<dbReference type="PROSITE" id="PS51257">
    <property type="entry name" value="PROKAR_LIPOPROTEIN"/>
    <property type="match status" value="1"/>
</dbReference>
<dbReference type="SUPFAM" id="SSF52151">
    <property type="entry name" value="FabD/lysophospholipase-like"/>
    <property type="match status" value="1"/>
</dbReference>
<evidence type="ECO:0000313" key="6">
    <source>
        <dbReference type="Proteomes" id="UP000025171"/>
    </source>
</evidence>
<dbReference type="InterPro" id="IPR016035">
    <property type="entry name" value="Acyl_Trfase/lysoPLipase"/>
</dbReference>
<feature type="short sequence motif" description="DGA/G" evidence="2">
    <location>
        <begin position="256"/>
        <end position="258"/>
    </location>
</feature>
<dbReference type="InterPro" id="IPR002641">
    <property type="entry name" value="PNPLA_dom"/>
</dbReference>